<dbReference type="EMBL" id="CM039178">
    <property type="protein sequence ID" value="KAH9683614.1"/>
    <property type="molecule type" value="Genomic_DNA"/>
</dbReference>
<name>A0ACB8I9D3_CITSI</name>
<comment type="caution">
    <text evidence="1">The sequence shown here is derived from an EMBL/GenBank/DDBJ whole genome shotgun (WGS) entry which is preliminary data.</text>
</comment>
<sequence>MAAGTMATAAAAAVLLYYVLSRRTASKDAEDCGDLSKASRSVRRRIVRRPAQAPATWIETITTLSETLRFTYSETLGKWPIADLAFGINYLLRKQGNLHVASVYAGNESIQLKGPEIIVELNNLLRLLTLCMLFSKKTFPVFLESAGYSDEEVLLQKPKAGLLKPAFTIIRDKNSKCFLLLIRGTHSIKDTLTAVTGAVVPFHHSVLHDGGISNLVLGYAHCGMVAAARWIAKLSTPCLLKALDEYPDYKIKIVGHSLGGGTAALLTYVLREQKEFSSCSCFAFAPAACMTWDLAESGKHFITTLINGSDLVPTFSTASIDDLRFEVTASSWLNDLRDQVERTRVLNVVYRSASALGSRLPSIASARARVVGAGALLRPVSNSTQVVMKRAKNVAEAVVKTRSSLSSWSCIGPRRRTVGPLSTSKVEDIPDAPLITETCSEAGSVTAMVTNDSVHSEIEYHSSSSGLGNDDTDEDEELISVDGRITRSNVENISEGELWYQLEKELKRQENKVDVQAQEEEAAAVKEITEEENVLAEASESITSISSSDVTESHHFYPPGRIMHIVSVPSSDTTNLDGDSPVEERVGIYETPRKLYNKIRLSRTMINDHYMPMYKMMIELLVSELEKEAACNCVILQE</sequence>
<organism evidence="1 2">
    <name type="scientific">Citrus sinensis</name>
    <name type="common">Sweet orange</name>
    <name type="synonym">Citrus aurantium var. sinensis</name>
    <dbReference type="NCBI Taxonomy" id="2711"/>
    <lineage>
        <taxon>Eukaryota</taxon>
        <taxon>Viridiplantae</taxon>
        <taxon>Streptophyta</taxon>
        <taxon>Embryophyta</taxon>
        <taxon>Tracheophyta</taxon>
        <taxon>Spermatophyta</taxon>
        <taxon>Magnoliopsida</taxon>
        <taxon>eudicotyledons</taxon>
        <taxon>Gunneridae</taxon>
        <taxon>Pentapetalae</taxon>
        <taxon>rosids</taxon>
        <taxon>malvids</taxon>
        <taxon>Sapindales</taxon>
        <taxon>Rutaceae</taxon>
        <taxon>Aurantioideae</taxon>
        <taxon>Citrus</taxon>
    </lineage>
</organism>
<evidence type="ECO:0000313" key="1">
    <source>
        <dbReference type="EMBL" id="KAH9683614.1"/>
    </source>
</evidence>
<proteinExistence type="predicted"/>
<reference evidence="2" key="1">
    <citation type="journal article" date="2023" name="Hortic. Res.">
        <title>A chromosome-level phased genome enabling allele-level studies in sweet orange: a case study on citrus Huanglongbing tolerance.</title>
        <authorList>
            <person name="Wu B."/>
            <person name="Yu Q."/>
            <person name="Deng Z."/>
            <person name="Duan Y."/>
            <person name="Luo F."/>
            <person name="Gmitter F. Jr."/>
        </authorList>
    </citation>
    <scope>NUCLEOTIDE SEQUENCE [LARGE SCALE GENOMIC DNA]</scope>
    <source>
        <strain evidence="2">cv. Valencia</strain>
    </source>
</reference>
<evidence type="ECO:0000313" key="2">
    <source>
        <dbReference type="Proteomes" id="UP000829398"/>
    </source>
</evidence>
<keyword evidence="2" id="KW-1185">Reference proteome</keyword>
<accession>A0ACB8I9D3</accession>
<gene>
    <name evidence="1" type="ORF">KPL71_027740</name>
</gene>
<protein>
    <submittedName>
        <fullName evidence="1">Lipase class 3 family protein</fullName>
    </submittedName>
</protein>
<dbReference type="Proteomes" id="UP000829398">
    <property type="component" value="Chromosome 9"/>
</dbReference>